<evidence type="ECO:0000313" key="2">
    <source>
        <dbReference type="Proteomes" id="UP000015351"/>
    </source>
</evidence>
<organism evidence="1 2">
    <name type="scientific">Litoreibacter arenae DSM 19593</name>
    <dbReference type="NCBI Taxonomy" id="1123360"/>
    <lineage>
        <taxon>Bacteria</taxon>
        <taxon>Pseudomonadati</taxon>
        <taxon>Pseudomonadota</taxon>
        <taxon>Alphaproteobacteria</taxon>
        <taxon>Rhodobacterales</taxon>
        <taxon>Roseobacteraceae</taxon>
        <taxon>Litoreibacter</taxon>
    </lineage>
</organism>
<dbReference type="AlphaFoldDB" id="S9RSM8"/>
<gene>
    <name evidence="1" type="ORF">thalar_00506</name>
</gene>
<dbReference type="Proteomes" id="UP000015351">
    <property type="component" value="Unassembled WGS sequence"/>
</dbReference>
<proteinExistence type="predicted"/>
<protein>
    <submittedName>
        <fullName evidence="1">Uncharacterized protein</fullName>
    </submittedName>
</protein>
<dbReference type="EMBL" id="AONI01000006">
    <property type="protein sequence ID" value="EPX81060.1"/>
    <property type="molecule type" value="Genomic_DNA"/>
</dbReference>
<keyword evidence="2" id="KW-1185">Reference proteome</keyword>
<accession>S9RSM8</accession>
<reference evidence="2" key="1">
    <citation type="journal article" date="2013" name="Stand. Genomic Sci.">
        <title>Genome sequence of the Litoreibacter arenae type strain (DSM 19593(T)), a member of the Roseobacter clade isolated from sea sand.</title>
        <authorList>
            <person name="Riedel T."/>
            <person name="Fiebig A."/>
            <person name="Petersen J."/>
            <person name="Gronow S."/>
            <person name="Kyrpides N.C."/>
            <person name="Goker M."/>
            <person name="Klenk H.P."/>
        </authorList>
    </citation>
    <scope>NUCLEOTIDE SEQUENCE [LARGE SCALE GENOMIC DNA]</scope>
    <source>
        <strain evidence="2">DSM 19593</strain>
    </source>
</reference>
<comment type="caution">
    <text evidence="1">The sequence shown here is derived from an EMBL/GenBank/DDBJ whole genome shotgun (WGS) entry which is preliminary data.</text>
</comment>
<dbReference type="HOGENOM" id="CLU_3235641_0_0_5"/>
<sequence length="43" mass="4972">MSITCRFVSNSGDVAISPRQGLDRKKVIFWRIVFELRTIKTDS</sequence>
<name>S9RSM8_9RHOB</name>
<evidence type="ECO:0000313" key="1">
    <source>
        <dbReference type="EMBL" id="EPX81060.1"/>
    </source>
</evidence>